<proteinExistence type="predicted"/>
<evidence type="ECO:0000313" key="1">
    <source>
        <dbReference type="EMBL" id="KAF6026871.1"/>
    </source>
</evidence>
<dbReference type="AlphaFoldDB" id="A0A7J7JMK0"/>
<dbReference type="Proteomes" id="UP000593567">
    <property type="component" value="Unassembled WGS sequence"/>
</dbReference>
<organism evidence="1 2">
    <name type="scientific">Bugula neritina</name>
    <name type="common">Brown bryozoan</name>
    <name type="synonym">Sertularia neritina</name>
    <dbReference type="NCBI Taxonomy" id="10212"/>
    <lineage>
        <taxon>Eukaryota</taxon>
        <taxon>Metazoa</taxon>
        <taxon>Spiralia</taxon>
        <taxon>Lophotrochozoa</taxon>
        <taxon>Bryozoa</taxon>
        <taxon>Gymnolaemata</taxon>
        <taxon>Cheilostomatida</taxon>
        <taxon>Flustrina</taxon>
        <taxon>Buguloidea</taxon>
        <taxon>Bugulidae</taxon>
        <taxon>Bugula</taxon>
    </lineage>
</organism>
<protein>
    <submittedName>
        <fullName evidence="1">Uncharacterized protein</fullName>
    </submittedName>
</protein>
<evidence type="ECO:0000313" key="2">
    <source>
        <dbReference type="Proteomes" id="UP000593567"/>
    </source>
</evidence>
<gene>
    <name evidence="1" type="ORF">EB796_014823</name>
</gene>
<reference evidence="1" key="1">
    <citation type="submission" date="2020-06" db="EMBL/GenBank/DDBJ databases">
        <title>Draft genome of Bugula neritina, a colonial animal packing powerful symbionts and potential medicines.</title>
        <authorList>
            <person name="Rayko M."/>
        </authorList>
    </citation>
    <scope>NUCLEOTIDE SEQUENCE [LARGE SCALE GENOMIC DNA]</scope>
    <source>
        <strain evidence="1">Kwan_BN1</strain>
    </source>
</reference>
<name>A0A7J7JMK0_BUGNE</name>
<accession>A0A7J7JMK0</accession>
<keyword evidence="2" id="KW-1185">Reference proteome</keyword>
<dbReference type="EMBL" id="VXIV02002194">
    <property type="protein sequence ID" value="KAF6026871.1"/>
    <property type="molecule type" value="Genomic_DNA"/>
</dbReference>
<comment type="caution">
    <text evidence="1">The sequence shown here is derived from an EMBL/GenBank/DDBJ whole genome shotgun (WGS) entry which is preliminary data.</text>
</comment>
<sequence>MLINLRVLFLQQVTVEPQTVIAGKIEKEELFLIEPQHTLVEEVKPARVVPGKAVEITEEEENVQLKTAEKTMKSHGVGEDEELKPIKWAPTIGD</sequence>